<gene>
    <name evidence="1" type="primary">MCM7</name>
    <name evidence="3" type="ORF">O6P43_010854</name>
</gene>
<comment type="subcellular location">
    <subcellularLocation>
        <location evidence="1">Nucleus</location>
    </subcellularLocation>
</comment>
<evidence type="ECO:0000259" key="2">
    <source>
        <dbReference type="Pfam" id="PF17207"/>
    </source>
</evidence>
<comment type="similarity">
    <text evidence="1">Belongs to the MCM family.</text>
</comment>
<proteinExistence type="inferred from homology"/>
<evidence type="ECO:0000313" key="3">
    <source>
        <dbReference type="EMBL" id="KAJ7973053.1"/>
    </source>
</evidence>
<keyword evidence="1" id="KW-0539">Nucleus</keyword>
<accession>A0AAD7Q1D5</accession>
<evidence type="ECO:0000313" key="4">
    <source>
        <dbReference type="Proteomes" id="UP001163823"/>
    </source>
</evidence>
<dbReference type="GO" id="GO:0005634">
    <property type="term" value="C:nucleus"/>
    <property type="evidence" value="ECO:0007669"/>
    <property type="project" value="UniProtKB-SubCell"/>
</dbReference>
<dbReference type="GO" id="GO:0006270">
    <property type="term" value="P:DNA replication initiation"/>
    <property type="evidence" value="ECO:0007669"/>
    <property type="project" value="InterPro"/>
</dbReference>
<keyword evidence="4" id="KW-1185">Reference proteome</keyword>
<keyword evidence="1" id="KW-0347">Helicase</keyword>
<keyword evidence="1" id="KW-0235">DNA replication</keyword>
<name>A0AAD7Q1D5_QUISA</name>
<dbReference type="AlphaFoldDB" id="A0AAD7Q1D5"/>
<keyword evidence="1" id="KW-0547">Nucleotide-binding</keyword>
<dbReference type="Proteomes" id="UP001163823">
    <property type="component" value="Chromosome 4"/>
</dbReference>
<feature type="domain" description="MCM OB" evidence="2">
    <location>
        <begin position="2"/>
        <end position="40"/>
    </location>
</feature>
<comment type="function">
    <text evidence="1">Acts as component of the MCM2-7 complex (MCM complex) which is the replicative helicase essential for 'once per cell cycle' DNA replication initiation and elongation in eukaryotic cells. The active ATPase sites in the MCM2-7 ring are formed through the interaction surfaces of two neighboring subunits such that a critical structure of a conserved arginine finger motif is provided in trans relative to the ATP-binding site of the Walker A box of the adjacent subunit. The six ATPase active sites, however, are likely to contribute differentially to the complex helicase activity.</text>
</comment>
<keyword evidence="1" id="KW-0131">Cell cycle</keyword>
<protein>
    <recommendedName>
        <fullName evidence="1">DNA replication licensing factor MCM7</fullName>
        <ecNumber evidence="1">3.6.4.12</ecNumber>
    </recommendedName>
</protein>
<sequence>MASYIGKLVRISGIELRCSDVKPLMQVAVYTCEDCGSEIYQLLGLTRWMSSMPMHSIGYLGRDIVKLS</sequence>
<keyword evidence="1" id="KW-0238">DNA-binding</keyword>
<reference evidence="3" key="1">
    <citation type="journal article" date="2023" name="Science">
        <title>Elucidation of the pathway for biosynthesis of saponin adjuvants from the soapbark tree.</title>
        <authorList>
            <person name="Reed J."/>
            <person name="Orme A."/>
            <person name="El-Demerdash A."/>
            <person name="Owen C."/>
            <person name="Martin L.B.B."/>
            <person name="Misra R.C."/>
            <person name="Kikuchi S."/>
            <person name="Rejzek M."/>
            <person name="Martin A.C."/>
            <person name="Harkess A."/>
            <person name="Leebens-Mack J."/>
            <person name="Louveau T."/>
            <person name="Stephenson M.J."/>
            <person name="Osbourn A."/>
        </authorList>
    </citation>
    <scope>NUCLEOTIDE SEQUENCE</scope>
    <source>
        <strain evidence="3">S10</strain>
    </source>
</reference>
<organism evidence="3 4">
    <name type="scientific">Quillaja saponaria</name>
    <name type="common">Soap bark tree</name>
    <dbReference type="NCBI Taxonomy" id="32244"/>
    <lineage>
        <taxon>Eukaryota</taxon>
        <taxon>Viridiplantae</taxon>
        <taxon>Streptophyta</taxon>
        <taxon>Embryophyta</taxon>
        <taxon>Tracheophyta</taxon>
        <taxon>Spermatophyta</taxon>
        <taxon>Magnoliopsida</taxon>
        <taxon>eudicotyledons</taxon>
        <taxon>Gunneridae</taxon>
        <taxon>Pentapetalae</taxon>
        <taxon>rosids</taxon>
        <taxon>fabids</taxon>
        <taxon>Fabales</taxon>
        <taxon>Quillajaceae</taxon>
        <taxon>Quillaja</taxon>
    </lineage>
</organism>
<dbReference type="EC" id="3.6.4.12" evidence="1"/>
<dbReference type="GO" id="GO:0016787">
    <property type="term" value="F:hydrolase activity"/>
    <property type="evidence" value="ECO:0007669"/>
    <property type="project" value="UniProtKB-KW"/>
</dbReference>
<comment type="caution">
    <text evidence="3">The sequence shown here is derived from an EMBL/GenBank/DDBJ whole genome shotgun (WGS) entry which is preliminary data.</text>
</comment>
<dbReference type="GO" id="GO:0042555">
    <property type="term" value="C:MCM complex"/>
    <property type="evidence" value="ECO:0007669"/>
    <property type="project" value="InterPro"/>
</dbReference>
<dbReference type="SUPFAM" id="SSF50249">
    <property type="entry name" value="Nucleic acid-binding proteins"/>
    <property type="match status" value="1"/>
</dbReference>
<dbReference type="GO" id="GO:0005524">
    <property type="term" value="F:ATP binding"/>
    <property type="evidence" value="ECO:0007669"/>
    <property type="project" value="UniProtKB-KW"/>
</dbReference>
<dbReference type="GO" id="GO:0003678">
    <property type="term" value="F:DNA helicase activity"/>
    <property type="evidence" value="ECO:0007669"/>
    <property type="project" value="UniProtKB-EC"/>
</dbReference>
<keyword evidence="1" id="KW-0378">Hydrolase</keyword>
<dbReference type="InterPro" id="IPR012340">
    <property type="entry name" value="NA-bd_OB-fold"/>
</dbReference>
<dbReference type="EMBL" id="JARAOO010000004">
    <property type="protein sequence ID" value="KAJ7973053.1"/>
    <property type="molecule type" value="Genomic_DNA"/>
</dbReference>
<dbReference type="KEGG" id="qsa:O6P43_010854"/>
<dbReference type="InterPro" id="IPR033762">
    <property type="entry name" value="MCM_OB"/>
</dbReference>
<dbReference type="Pfam" id="PF17207">
    <property type="entry name" value="MCM_OB"/>
    <property type="match status" value="1"/>
</dbReference>
<dbReference type="GO" id="GO:0003677">
    <property type="term" value="F:DNA binding"/>
    <property type="evidence" value="ECO:0007669"/>
    <property type="project" value="UniProtKB-KW"/>
</dbReference>
<evidence type="ECO:0000256" key="1">
    <source>
        <dbReference type="RuleBase" id="RU365012"/>
    </source>
</evidence>
<dbReference type="PRINTS" id="PR01663">
    <property type="entry name" value="MCMPROTEIN7"/>
</dbReference>
<dbReference type="InterPro" id="IPR008050">
    <property type="entry name" value="MCM7"/>
</dbReference>
<keyword evidence="1" id="KW-0067">ATP-binding</keyword>
<comment type="catalytic activity">
    <reaction evidence="1">
        <text>ATP + H2O = ADP + phosphate + H(+)</text>
        <dbReference type="Rhea" id="RHEA:13065"/>
        <dbReference type="ChEBI" id="CHEBI:15377"/>
        <dbReference type="ChEBI" id="CHEBI:15378"/>
        <dbReference type="ChEBI" id="CHEBI:30616"/>
        <dbReference type="ChEBI" id="CHEBI:43474"/>
        <dbReference type="ChEBI" id="CHEBI:456216"/>
        <dbReference type="EC" id="3.6.4.12"/>
    </reaction>
</comment>